<keyword evidence="6" id="KW-0998">Cell outer membrane</keyword>
<evidence type="ECO:0000256" key="4">
    <source>
        <dbReference type="ARBA" id="ARBA00023136"/>
    </source>
</evidence>
<evidence type="ECO:0000256" key="5">
    <source>
        <dbReference type="ARBA" id="ARBA00023139"/>
    </source>
</evidence>
<keyword evidence="3" id="KW-0732">Signal</keyword>
<comment type="similarity">
    <text evidence="2">Belongs to the bacteroidetes fimbrillin superfamily. FimB/Mfa2 family.</text>
</comment>
<dbReference type="KEGG" id="buy:D8S85_02510"/>
<dbReference type="EMBL" id="CP032819">
    <property type="protein sequence ID" value="AZS28536.1"/>
    <property type="molecule type" value="Genomic_DNA"/>
</dbReference>
<keyword evidence="4" id="KW-0472">Membrane</keyword>
<dbReference type="Pfam" id="PF08842">
    <property type="entry name" value="Mfa2"/>
    <property type="match status" value="1"/>
</dbReference>
<organism evidence="8 9">
    <name type="scientific">Butyricimonas faecalis</name>
    <dbReference type="NCBI Taxonomy" id="2093856"/>
    <lineage>
        <taxon>Bacteria</taxon>
        <taxon>Pseudomonadati</taxon>
        <taxon>Bacteroidota</taxon>
        <taxon>Bacteroidia</taxon>
        <taxon>Bacteroidales</taxon>
        <taxon>Odoribacteraceae</taxon>
        <taxon>Butyricimonas</taxon>
    </lineage>
</organism>
<evidence type="ECO:0000256" key="7">
    <source>
        <dbReference type="ARBA" id="ARBA00023288"/>
    </source>
</evidence>
<dbReference type="RefSeq" id="WP_127074762.1">
    <property type="nucleotide sequence ID" value="NZ_CP032819.1"/>
</dbReference>
<reference evidence="8 9" key="1">
    <citation type="submission" date="2018-10" db="EMBL/GenBank/DDBJ databases">
        <title>Butyricimonas faecalis sp. nov., isolated from human faeces and emended description of the genus Butyricimonas.</title>
        <authorList>
            <person name="Le Roy T."/>
            <person name="Van der Smissen P."/>
            <person name="Paquot A."/>
            <person name="Delzenne N."/>
            <person name="Muccioli G."/>
            <person name="Collet J.-F."/>
            <person name="Cani P.D."/>
        </authorList>
    </citation>
    <scope>NUCLEOTIDE SEQUENCE [LARGE SCALE GENOMIC DNA]</scope>
    <source>
        <strain evidence="8 9">H184</strain>
    </source>
</reference>
<dbReference type="Proteomes" id="UP000270673">
    <property type="component" value="Chromosome"/>
</dbReference>
<evidence type="ECO:0008006" key="10">
    <source>
        <dbReference type="Google" id="ProtNLM"/>
    </source>
</evidence>
<comment type="subcellular location">
    <subcellularLocation>
        <location evidence="1">Cell outer membrane</location>
    </subcellularLocation>
</comment>
<dbReference type="GO" id="GO:0009279">
    <property type="term" value="C:cell outer membrane"/>
    <property type="evidence" value="ECO:0007669"/>
    <property type="project" value="UniProtKB-SubCell"/>
</dbReference>
<evidence type="ECO:0000256" key="1">
    <source>
        <dbReference type="ARBA" id="ARBA00004442"/>
    </source>
</evidence>
<dbReference type="AlphaFoldDB" id="A0A3Q9ILT5"/>
<evidence type="ECO:0000256" key="3">
    <source>
        <dbReference type="ARBA" id="ARBA00022729"/>
    </source>
</evidence>
<dbReference type="OrthoDB" id="1001184at2"/>
<keyword evidence="7" id="KW-0449">Lipoprotein</keyword>
<evidence type="ECO:0000313" key="9">
    <source>
        <dbReference type="Proteomes" id="UP000270673"/>
    </source>
</evidence>
<evidence type="ECO:0000256" key="6">
    <source>
        <dbReference type="ARBA" id="ARBA00023237"/>
    </source>
</evidence>
<accession>A0A3Q9ILT5</accession>
<protein>
    <recommendedName>
        <fullName evidence="10">FimB/Mfa2 family fimbrial subunit</fullName>
    </recommendedName>
</protein>
<evidence type="ECO:0000256" key="2">
    <source>
        <dbReference type="ARBA" id="ARBA00007248"/>
    </source>
</evidence>
<evidence type="ECO:0000313" key="8">
    <source>
        <dbReference type="EMBL" id="AZS28536.1"/>
    </source>
</evidence>
<dbReference type="Gene3D" id="2.60.40.2100">
    <property type="match status" value="1"/>
</dbReference>
<name>A0A3Q9ILT5_9BACT</name>
<dbReference type="InterPro" id="IPR014941">
    <property type="entry name" value="FimB/Mfa2/Mfa3"/>
</dbReference>
<gene>
    <name evidence="8" type="ORF">D8S85_02510</name>
</gene>
<keyword evidence="5" id="KW-0564">Palmitate</keyword>
<keyword evidence="9" id="KW-1185">Reference proteome</keyword>
<proteinExistence type="inferred from homology"/>
<sequence>MKDRYIILQIVDKATGKDITETGEAGNAQLYLFSPEGEYAGQFLASSEQIKNHTPILLPTGKLDKYHVTAWANMGTSQHFLLPSENSQIEEQAVFLIKGENEYQQNPDNLFFGSTNLSAIEESSPEKITLVRKNARMHITVRGLDTNTPEDDYYLTIQIPNNGYNFSGKPSDGVTTFRETGKFEDNGDFSTRETFNLIHTDEENTASISGVTVCLYEKSSGRSTERLLVATTQDRYGQPLSLPSGQTVNLLIDLREGTNITVYTRITPWDEIYQWTIW</sequence>